<sequence>MTSDTPKDYSEDMYKFYFEVGEWKGEALTIISSFLGHYHSKNITKLEFGYELIMPIQCVPDLVSLLIEKNIAIYQIVRGEKTQETWRL</sequence>
<dbReference type="KEGG" id="paln:B0W48_03410"/>
<dbReference type="STRING" id="247523.B0W48_03410"/>
<organism evidence="1 2">
    <name type="scientific">Pseudoalteromonas aliena</name>
    <dbReference type="NCBI Taxonomy" id="247523"/>
    <lineage>
        <taxon>Bacteria</taxon>
        <taxon>Pseudomonadati</taxon>
        <taxon>Pseudomonadota</taxon>
        <taxon>Gammaproteobacteria</taxon>
        <taxon>Alteromonadales</taxon>
        <taxon>Pseudoalteromonadaceae</taxon>
        <taxon>Pseudoalteromonas</taxon>
    </lineage>
</organism>
<dbReference type="RefSeq" id="WP_077535649.1">
    <property type="nucleotide sequence ID" value="NZ_CANLYY010000033.1"/>
</dbReference>
<dbReference type="Proteomes" id="UP000188243">
    <property type="component" value="Chromosome"/>
</dbReference>
<evidence type="ECO:0000313" key="1">
    <source>
        <dbReference type="EMBL" id="AQP98926.1"/>
    </source>
</evidence>
<proteinExistence type="predicted"/>
<gene>
    <name evidence="1" type="ORF">B0W48_03410</name>
</gene>
<accession>A0A1Q2GUZ2</accession>
<name>A0A1Q2GUZ2_9GAMM</name>
<dbReference type="AlphaFoldDB" id="A0A1Q2GUZ2"/>
<dbReference type="EMBL" id="CP019628">
    <property type="protein sequence ID" value="AQP98926.1"/>
    <property type="molecule type" value="Genomic_DNA"/>
</dbReference>
<reference evidence="1 2" key="1">
    <citation type="submission" date="2017-02" db="EMBL/GenBank/DDBJ databases">
        <title>Complete genome sequence of the cold-active Pseudoalteromonas aliena strain EH1 isolated from Arctic seawater.</title>
        <authorList>
            <person name="Kim E."/>
            <person name="Heo E."/>
            <person name="Kim H."/>
            <person name="Kim D."/>
        </authorList>
    </citation>
    <scope>NUCLEOTIDE SEQUENCE [LARGE SCALE GENOMIC DNA]</scope>
    <source>
        <strain evidence="1 2">EH1</strain>
    </source>
</reference>
<protein>
    <submittedName>
        <fullName evidence="1">Uncharacterized protein</fullName>
    </submittedName>
</protein>
<evidence type="ECO:0000313" key="2">
    <source>
        <dbReference type="Proteomes" id="UP000188243"/>
    </source>
</evidence>